<reference evidence="2" key="1">
    <citation type="submission" date="2016-10" db="EMBL/GenBank/DDBJ databases">
        <authorList>
            <person name="Varghese N."/>
            <person name="Submissions S."/>
        </authorList>
    </citation>
    <scope>NUCLEOTIDE SEQUENCE [LARGE SCALE GENOMIC DNA]</scope>
    <source>
        <strain evidence="2">DSM 26922</strain>
    </source>
</reference>
<dbReference type="EMBL" id="FNOI01000003">
    <property type="protein sequence ID" value="SDX03449.1"/>
    <property type="molecule type" value="Genomic_DNA"/>
</dbReference>
<name>A0A1H2YFW8_9RHOB</name>
<dbReference type="AlphaFoldDB" id="A0A1H2YFW8"/>
<dbReference type="OrthoDB" id="7866909at2"/>
<dbReference type="PROSITE" id="PS51257">
    <property type="entry name" value="PROKAR_LIPOPROTEIN"/>
    <property type="match status" value="1"/>
</dbReference>
<organism evidence="1 2">
    <name type="scientific">Litoreibacter albidus</name>
    <dbReference type="NCBI Taxonomy" id="670155"/>
    <lineage>
        <taxon>Bacteria</taxon>
        <taxon>Pseudomonadati</taxon>
        <taxon>Pseudomonadota</taxon>
        <taxon>Alphaproteobacteria</taxon>
        <taxon>Rhodobacterales</taxon>
        <taxon>Roseobacteraceae</taxon>
        <taxon>Litoreibacter</taxon>
    </lineage>
</organism>
<dbReference type="Proteomes" id="UP000199441">
    <property type="component" value="Unassembled WGS sequence"/>
</dbReference>
<dbReference type="RefSeq" id="WP_139254560.1">
    <property type="nucleotide sequence ID" value="NZ_FNOI01000003.1"/>
</dbReference>
<sequence>MRVVLVLGAMLALTACGVPESEDVQASRGAIQGLYFIPFEPEILDNSPAWEAALEEYKREM</sequence>
<keyword evidence="2" id="KW-1185">Reference proteome</keyword>
<proteinExistence type="predicted"/>
<evidence type="ECO:0000313" key="1">
    <source>
        <dbReference type="EMBL" id="SDX03449.1"/>
    </source>
</evidence>
<accession>A0A1H2YFW8</accession>
<protein>
    <submittedName>
        <fullName evidence="1">Uncharacterized protein</fullName>
    </submittedName>
</protein>
<gene>
    <name evidence="1" type="ORF">SAMN04488001_2309</name>
</gene>
<evidence type="ECO:0000313" key="2">
    <source>
        <dbReference type="Proteomes" id="UP000199441"/>
    </source>
</evidence>